<reference evidence="2 3" key="1">
    <citation type="submission" date="2022-05" db="EMBL/GenBank/DDBJ databases">
        <authorList>
            <consortium name="Genoscope - CEA"/>
            <person name="William W."/>
        </authorList>
    </citation>
    <scope>NUCLEOTIDE SEQUENCE [LARGE SCALE GENOMIC DNA]</scope>
</reference>
<keyword evidence="3" id="KW-1185">Reference proteome</keyword>
<dbReference type="InterPro" id="IPR027443">
    <property type="entry name" value="IPNS-like_sf"/>
</dbReference>
<dbReference type="Proteomes" id="UP001159405">
    <property type="component" value="Unassembled WGS sequence"/>
</dbReference>
<evidence type="ECO:0000313" key="2">
    <source>
        <dbReference type="EMBL" id="CAH3034849.1"/>
    </source>
</evidence>
<organism evidence="2 3">
    <name type="scientific">Porites lobata</name>
    <dbReference type="NCBI Taxonomy" id="104759"/>
    <lineage>
        <taxon>Eukaryota</taxon>
        <taxon>Metazoa</taxon>
        <taxon>Cnidaria</taxon>
        <taxon>Anthozoa</taxon>
        <taxon>Hexacorallia</taxon>
        <taxon>Scleractinia</taxon>
        <taxon>Fungiina</taxon>
        <taxon>Poritidae</taxon>
        <taxon>Porites</taxon>
    </lineage>
</organism>
<dbReference type="Pfam" id="PF14226">
    <property type="entry name" value="DIOX_N"/>
    <property type="match status" value="1"/>
</dbReference>
<accession>A0ABN8MSE7</accession>
<protein>
    <recommendedName>
        <fullName evidence="1">Non-haem dioxygenase N-terminal domain-containing protein</fullName>
    </recommendedName>
</protein>
<dbReference type="SUPFAM" id="SSF51197">
    <property type="entry name" value="Clavaminate synthase-like"/>
    <property type="match status" value="2"/>
</dbReference>
<evidence type="ECO:0000259" key="1">
    <source>
        <dbReference type="Pfam" id="PF14226"/>
    </source>
</evidence>
<name>A0ABN8MSE7_9CNID</name>
<gene>
    <name evidence="2" type="ORF">PLOB_00025387</name>
</gene>
<dbReference type="InterPro" id="IPR026992">
    <property type="entry name" value="DIOX_N"/>
</dbReference>
<sequence length="253" mass="29093">IDTTFETSDKFFNLNIDVKRKYTKKTGTTKNGWDELERESTNLKRPGDLKESFDFSVLEDENFTWPNEDVPNFQSTVRTMFQCMTSFGSRMLSVIAIGLDLSEFKPGGGGGAVTPDFKGQGDRRILLGLKFSIPGFFGLRKFGKYFFGWLDLFQQNLFSSLEIFKAQKFGMAFLGVLLEALGILWGLDFWSHSVHRVLIPEEEIKRRVPCRSLVLFHDPDDDTMVTCLDGSNKYSPIRARGWNYHQLHSTYKY</sequence>
<feature type="domain" description="Non-haem dioxygenase N-terminal" evidence="1">
    <location>
        <begin position="1"/>
        <end position="68"/>
    </location>
</feature>
<evidence type="ECO:0000313" key="3">
    <source>
        <dbReference type="Proteomes" id="UP001159405"/>
    </source>
</evidence>
<dbReference type="Gene3D" id="2.60.120.330">
    <property type="entry name" value="B-lactam Antibiotic, Isopenicillin N Synthase, Chain"/>
    <property type="match status" value="2"/>
</dbReference>
<comment type="caution">
    <text evidence="2">The sequence shown here is derived from an EMBL/GenBank/DDBJ whole genome shotgun (WGS) entry which is preliminary data.</text>
</comment>
<proteinExistence type="predicted"/>
<feature type="non-terminal residue" evidence="2">
    <location>
        <position position="1"/>
    </location>
</feature>
<dbReference type="EMBL" id="CALNXK010000003">
    <property type="protein sequence ID" value="CAH3034849.1"/>
    <property type="molecule type" value="Genomic_DNA"/>
</dbReference>